<evidence type="ECO:0000313" key="3">
    <source>
        <dbReference type="Proteomes" id="UP000196708"/>
    </source>
</evidence>
<feature type="compositionally biased region" description="Polar residues" evidence="1">
    <location>
        <begin position="57"/>
        <end position="69"/>
    </location>
</feature>
<evidence type="ECO:0000313" key="2">
    <source>
        <dbReference type="EMBL" id="ASA56532.1"/>
    </source>
</evidence>
<dbReference type="RefSeq" id="WP_088134261.1">
    <property type="nucleotide sequence ID" value="NZ_CP018835.1"/>
</dbReference>
<name>A0A1Z2SH85_VIBGA</name>
<protein>
    <submittedName>
        <fullName evidence="2">Uncharacterized protein</fullName>
    </submittedName>
</protein>
<dbReference type="EMBL" id="CP018835">
    <property type="protein sequence ID" value="ASA56532.1"/>
    <property type="molecule type" value="Genomic_DNA"/>
</dbReference>
<proteinExistence type="predicted"/>
<dbReference type="KEGG" id="vga:BSQ33_13085"/>
<dbReference type="Proteomes" id="UP000196708">
    <property type="component" value="Chromosome 1"/>
</dbReference>
<organism evidence="2 3">
    <name type="scientific">Vibrio gazogenes</name>
    <dbReference type="NCBI Taxonomy" id="687"/>
    <lineage>
        <taxon>Bacteria</taxon>
        <taxon>Pseudomonadati</taxon>
        <taxon>Pseudomonadota</taxon>
        <taxon>Gammaproteobacteria</taxon>
        <taxon>Vibrionales</taxon>
        <taxon>Vibrionaceae</taxon>
        <taxon>Vibrio</taxon>
    </lineage>
</organism>
<evidence type="ECO:0000256" key="1">
    <source>
        <dbReference type="SAM" id="MobiDB-lite"/>
    </source>
</evidence>
<feature type="region of interest" description="Disordered" evidence="1">
    <location>
        <begin position="35"/>
        <end position="75"/>
    </location>
</feature>
<dbReference type="AlphaFoldDB" id="A0A1Z2SH85"/>
<sequence>MYCAPHTNRMMAEARCQIVAAPVCWGSHLQDQGYPKPLLPKTAASPKSAAPLHRQQHTQSKSANVSVPVSAQEKT</sequence>
<accession>A0A1Z2SH85</accession>
<gene>
    <name evidence="2" type="ORF">BSQ33_13085</name>
</gene>
<reference evidence="2 3" key="1">
    <citation type="submission" date="2016-12" db="EMBL/GenBank/DDBJ databases">
        <authorList>
            <person name="Song W.-J."/>
            <person name="Kurnit D.M."/>
        </authorList>
    </citation>
    <scope>NUCLEOTIDE SEQUENCE [LARGE SCALE GENOMIC DNA]</scope>
    <source>
        <strain evidence="2 3">ATCC 43942</strain>
    </source>
</reference>
<feature type="compositionally biased region" description="Low complexity" evidence="1">
    <location>
        <begin position="40"/>
        <end position="51"/>
    </location>
</feature>